<dbReference type="RefSeq" id="WP_229671242.1">
    <property type="nucleotide sequence ID" value="NZ_BMLC01000001.1"/>
</dbReference>
<keyword evidence="1" id="KW-1133">Transmembrane helix</keyword>
<evidence type="ECO:0000313" key="2">
    <source>
        <dbReference type="EMBL" id="SOE60378.1"/>
    </source>
</evidence>
<evidence type="ECO:0000256" key="1">
    <source>
        <dbReference type="SAM" id="Phobius"/>
    </source>
</evidence>
<feature type="transmembrane region" description="Helical" evidence="1">
    <location>
        <begin position="27"/>
        <end position="52"/>
    </location>
</feature>
<proteinExistence type="predicted"/>
<reference evidence="2 3" key="1">
    <citation type="submission" date="2017-09" db="EMBL/GenBank/DDBJ databases">
        <authorList>
            <person name="Ehlers B."/>
            <person name="Leendertz F.H."/>
        </authorList>
    </citation>
    <scope>NUCLEOTIDE SEQUENCE [LARGE SCALE GENOMIC DNA]</scope>
    <source>
        <strain evidence="2 3">CGMCC 1.05381</strain>
    </source>
</reference>
<feature type="transmembrane region" description="Helical" evidence="1">
    <location>
        <begin position="64"/>
        <end position="85"/>
    </location>
</feature>
<dbReference type="Proteomes" id="UP000219440">
    <property type="component" value="Unassembled WGS sequence"/>
</dbReference>
<keyword evidence="1" id="KW-0472">Membrane</keyword>
<protein>
    <submittedName>
        <fullName evidence="2">Putative solute:sodium symporter small subunit</fullName>
    </submittedName>
</protein>
<organism evidence="2 3">
    <name type="scientific">Salinibacterium xinjiangense</name>
    <dbReference type="NCBI Taxonomy" id="386302"/>
    <lineage>
        <taxon>Bacteria</taxon>
        <taxon>Bacillati</taxon>
        <taxon>Actinomycetota</taxon>
        <taxon>Actinomycetes</taxon>
        <taxon>Micrococcales</taxon>
        <taxon>Microbacteriaceae</taxon>
        <taxon>Salinibacterium</taxon>
    </lineage>
</organism>
<gene>
    <name evidence="2" type="ORF">SAMN06296378_1089</name>
</gene>
<name>A0A2C8Z8Y2_9MICO</name>
<keyword evidence="3" id="KW-1185">Reference proteome</keyword>
<sequence>MGPGVDPGITDASAVYLGTLIRAQLRLAITLATGFVVTLAAASIAIATIPVLQSETVFGVPWSWALQAYGMYPLVVLFALVYVRAARRNEQRYRSLEPRR</sequence>
<keyword evidence="1" id="KW-0812">Transmembrane</keyword>
<dbReference type="AlphaFoldDB" id="A0A2C8Z8Y2"/>
<accession>A0A2C8Z8Y2</accession>
<evidence type="ECO:0000313" key="3">
    <source>
        <dbReference type="Proteomes" id="UP000219440"/>
    </source>
</evidence>
<dbReference type="EMBL" id="OCST01000002">
    <property type="protein sequence ID" value="SOE60378.1"/>
    <property type="molecule type" value="Genomic_DNA"/>
</dbReference>